<dbReference type="Proteomes" id="UP001160390">
    <property type="component" value="Unassembled WGS sequence"/>
</dbReference>
<reference evidence="1" key="1">
    <citation type="submission" date="2023-01" db="EMBL/GenBank/DDBJ databases">
        <authorList>
            <person name="Piombo E."/>
        </authorList>
    </citation>
    <scope>NUCLEOTIDE SEQUENCE</scope>
</reference>
<comment type="caution">
    <text evidence="1">The sequence shown here is derived from an EMBL/GenBank/DDBJ whole genome shotgun (WGS) entry which is preliminary data.</text>
</comment>
<organism evidence="1 2">
    <name type="scientific">Clonostachys chloroleuca</name>
    <dbReference type="NCBI Taxonomy" id="1926264"/>
    <lineage>
        <taxon>Eukaryota</taxon>
        <taxon>Fungi</taxon>
        <taxon>Dikarya</taxon>
        <taxon>Ascomycota</taxon>
        <taxon>Pezizomycotina</taxon>
        <taxon>Sordariomycetes</taxon>
        <taxon>Hypocreomycetidae</taxon>
        <taxon>Hypocreales</taxon>
        <taxon>Bionectriaceae</taxon>
        <taxon>Clonostachys</taxon>
    </lineage>
</organism>
<proteinExistence type="predicted"/>
<evidence type="ECO:0000313" key="1">
    <source>
        <dbReference type="EMBL" id="CAI6089676.1"/>
    </source>
</evidence>
<gene>
    <name evidence="1" type="ORF">CCHLO57077_00001288</name>
</gene>
<dbReference type="AlphaFoldDB" id="A0AA35M4R6"/>
<dbReference type="EMBL" id="CABFNP030001012">
    <property type="protein sequence ID" value="CAI6089676.1"/>
    <property type="molecule type" value="Genomic_DNA"/>
</dbReference>
<keyword evidence="2" id="KW-1185">Reference proteome</keyword>
<evidence type="ECO:0000313" key="2">
    <source>
        <dbReference type="Proteomes" id="UP001160390"/>
    </source>
</evidence>
<accession>A0AA35M4R6</accession>
<name>A0AA35M4R6_9HYPO</name>
<sequence>MTQWDELHTQLHVPADGRKVWVSGEDLLYKPLAHSLRLETSPHPQQLGIPAARHCALALAGHPSTPESRNMHLEPVADHGLCGQGQAFPARETFAATGFGTGPST</sequence>
<protein>
    <submittedName>
        <fullName evidence="1">Uncharacterized protein</fullName>
    </submittedName>
</protein>